<accession>A0A9P6XSY7</accession>
<organism evidence="1 2">
    <name type="scientific">Rhizopus oryzae</name>
    <name type="common">Mucormycosis agent</name>
    <name type="synonym">Rhizopus arrhizus var. delemar</name>
    <dbReference type="NCBI Taxonomy" id="64495"/>
    <lineage>
        <taxon>Eukaryota</taxon>
        <taxon>Fungi</taxon>
        <taxon>Fungi incertae sedis</taxon>
        <taxon>Mucoromycota</taxon>
        <taxon>Mucoromycotina</taxon>
        <taxon>Mucoromycetes</taxon>
        <taxon>Mucorales</taxon>
        <taxon>Mucorineae</taxon>
        <taxon>Rhizopodaceae</taxon>
        <taxon>Rhizopus</taxon>
    </lineage>
</organism>
<sequence>MSDSYSNLINNNNVDPHATFTLSEEQQEALYQQFAIRYQAEHPSQDSSRKNEAIELPNEIWDELKSSSRNELHNNAKRFIRDTQRYIAGDWTKTPVINRPFVADLRRFQVEAKQVITSRYEDSDKLKIVGRSAAEIFEGLNAFTESGDEETFLQIMEKRSEGAHSRSPQTATTCTTLGRSTCRRRKQNNGLLSRRCRKDPPSQI</sequence>
<dbReference type="EMBL" id="JAANIT010005111">
    <property type="protein sequence ID" value="KAG1531892.1"/>
    <property type="molecule type" value="Genomic_DNA"/>
</dbReference>
<name>A0A9P6XSY7_RHIOR</name>
<dbReference type="Proteomes" id="UP000717996">
    <property type="component" value="Unassembled WGS sequence"/>
</dbReference>
<proteinExistence type="predicted"/>
<dbReference type="AlphaFoldDB" id="A0A9P6XSY7"/>
<evidence type="ECO:0000313" key="1">
    <source>
        <dbReference type="EMBL" id="KAG1531892.1"/>
    </source>
</evidence>
<gene>
    <name evidence="1" type="ORF">G6F51_013338</name>
</gene>
<evidence type="ECO:0000313" key="2">
    <source>
        <dbReference type="Proteomes" id="UP000717996"/>
    </source>
</evidence>
<protein>
    <submittedName>
        <fullName evidence="1">Uncharacterized protein</fullName>
    </submittedName>
</protein>
<comment type="caution">
    <text evidence="1">The sequence shown here is derived from an EMBL/GenBank/DDBJ whole genome shotgun (WGS) entry which is preliminary data.</text>
</comment>
<reference evidence="1" key="1">
    <citation type="journal article" date="2020" name="Microb. Genom.">
        <title>Genetic diversity of clinical and environmental Mucorales isolates obtained from an investigation of mucormycosis cases among solid organ transplant recipients.</title>
        <authorList>
            <person name="Nguyen M.H."/>
            <person name="Kaul D."/>
            <person name="Muto C."/>
            <person name="Cheng S.J."/>
            <person name="Richter R.A."/>
            <person name="Bruno V.M."/>
            <person name="Liu G."/>
            <person name="Beyhan S."/>
            <person name="Sundermann A.J."/>
            <person name="Mounaud S."/>
            <person name="Pasculle A.W."/>
            <person name="Nierman W.C."/>
            <person name="Driscoll E."/>
            <person name="Cumbie R."/>
            <person name="Clancy C.J."/>
            <person name="Dupont C.L."/>
        </authorList>
    </citation>
    <scope>NUCLEOTIDE SEQUENCE</scope>
    <source>
        <strain evidence="1">GL16</strain>
    </source>
</reference>